<accession>A0A645EEW9</accession>
<proteinExistence type="predicted"/>
<protein>
    <submittedName>
        <fullName evidence="1">Uncharacterized protein</fullName>
    </submittedName>
</protein>
<dbReference type="AlphaFoldDB" id="A0A645EEW9"/>
<gene>
    <name evidence="1" type="ORF">SDC9_147074</name>
</gene>
<evidence type="ECO:0000313" key="1">
    <source>
        <dbReference type="EMBL" id="MPM99879.1"/>
    </source>
</evidence>
<dbReference type="EMBL" id="VSSQ01045943">
    <property type="protein sequence ID" value="MPM99879.1"/>
    <property type="molecule type" value="Genomic_DNA"/>
</dbReference>
<sequence length="150" mass="16754">MLRVLPLQTVTLLLFYRLITVKCLPLGSAEHRKARAMLSFGWPKEQTISGVNPSESVPKKMLPTGIRCFSKKRTALFAYILKLVSPLSWCGKLSLFIHMTTAPLGQQPKNLSKATAQAAEALSKTNRSIFQTVKFSHRPPMSQNRNGMLL</sequence>
<reference evidence="1" key="1">
    <citation type="submission" date="2019-08" db="EMBL/GenBank/DDBJ databases">
        <authorList>
            <person name="Kucharzyk K."/>
            <person name="Murdoch R.W."/>
            <person name="Higgins S."/>
            <person name="Loffler F."/>
        </authorList>
    </citation>
    <scope>NUCLEOTIDE SEQUENCE</scope>
</reference>
<comment type="caution">
    <text evidence="1">The sequence shown here is derived from an EMBL/GenBank/DDBJ whole genome shotgun (WGS) entry which is preliminary data.</text>
</comment>
<organism evidence="1">
    <name type="scientific">bioreactor metagenome</name>
    <dbReference type="NCBI Taxonomy" id="1076179"/>
    <lineage>
        <taxon>unclassified sequences</taxon>
        <taxon>metagenomes</taxon>
        <taxon>ecological metagenomes</taxon>
    </lineage>
</organism>
<name>A0A645EEW9_9ZZZZ</name>